<evidence type="ECO:0000256" key="3">
    <source>
        <dbReference type="ARBA" id="ARBA00004496"/>
    </source>
</evidence>
<dbReference type="InterPro" id="IPR036440">
    <property type="entry name" value="Peptidase_C15-like_sf"/>
</dbReference>
<dbReference type="SUPFAM" id="SSF53182">
    <property type="entry name" value="Pyrrolidone carboxyl peptidase (pyroglutamate aminopeptidase)"/>
    <property type="match status" value="1"/>
</dbReference>
<evidence type="ECO:0000256" key="2">
    <source>
        <dbReference type="ARBA" id="ARBA00002280"/>
    </source>
</evidence>
<dbReference type="EMBL" id="UETB01000001">
    <property type="protein sequence ID" value="SSA36941.1"/>
    <property type="molecule type" value="Genomic_DNA"/>
</dbReference>
<sequence length="204" mass="20862">MRTVLVTGFGPFSDHADNPSALAVDALAREWPAPDGVALVTRTLPVSFARATERVRTLVAEHRPAVVLGVGLAAARDRISLERVALNLLDARIPDVDGAQPVDVPVNPGEPLARAATLPVKAALGALRDAGLPAELSLSAGTYVCNAVMYAALAAVPDGVPAGFVHVPAADVVPVADVVTALGIVLDTVLTNPVDVVVPGGRED</sequence>
<evidence type="ECO:0000256" key="7">
    <source>
        <dbReference type="ARBA" id="ARBA00022801"/>
    </source>
</evidence>
<evidence type="ECO:0000256" key="1">
    <source>
        <dbReference type="ARBA" id="ARBA00001770"/>
    </source>
</evidence>
<evidence type="ECO:0000313" key="11">
    <source>
        <dbReference type="EMBL" id="SSA36941.1"/>
    </source>
</evidence>
<dbReference type="Gene3D" id="3.40.630.20">
    <property type="entry name" value="Peptidase C15, pyroglutamyl peptidase I-like"/>
    <property type="match status" value="1"/>
</dbReference>
<dbReference type="GO" id="GO:0016920">
    <property type="term" value="F:pyroglutamyl-peptidase activity"/>
    <property type="evidence" value="ECO:0007669"/>
    <property type="project" value="UniProtKB-EC"/>
</dbReference>
<dbReference type="EC" id="3.4.19.3" evidence="9"/>
<proteinExistence type="inferred from homology"/>
<comment type="similarity">
    <text evidence="4">Belongs to the peptidase C15 family.</text>
</comment>
<dbReference type="PROSITE" id="PS01333">
    <property type="entry name" value="PYRASE_GLU"/>
    <property type="match status" value="1"/>
</dbReference>
<dbReference type="PANTHER" id="PTHR23402">
    <property type="entry name" value="PROTEASE FAMILY C15 PYROGLUTAMYL-PEPTIDASE I-RELATED"/>
    <property type="match status" value="1"/>
</dbReference>
<keyword evidence="5" id="KW-0963">Cytoplasm</keyword>
<dbReference type="InterPro" id="IPR033694">
    <property type="entry name" value="PGPEP1_Cys_AS"/>
</dbReference>
<accession>A0A2Y8ZXA0</accession>
<evidence type="ECO:0000256" key="8">
    <source>
        <dbReference type="ARBA" id="ARBA00022807"/>
    </source>
</evidence>
<dbReference type="InterPro" id="IPR033693">
    <property type="entry name" value="PGPEP1_Glu_AS"/>
</dbReference>
<keyword evidence="7" id="KW-0378">Hydrolase</keyword>
<evidence type="ECO:0000256" key="10">
    <source>
        <dbReference type="PROSITE-ProRule" id="PRU10077"/>
    </source>
</evidence>
<dbReference type="Proteomes" id="UP000250222">
    <property type="component" value="Unassembled WGS sequence"/>
</dbReference>
<feature type="active site" evidence="10">
    <location>
        <position position="145"/>
    </location>
</feature>
<dbReference type="RefSeq" id="WP_110851067.1">
    <property type="nucleotide sequence ID" value="NZ_QKLZ01000001.1"/>
</dbReference>
<evidence type="ECO:0000256" key="9">
    <source>
        <dbReference type="PROSITE-ProRule" id="PRU10076"/>
    </source>
</evidence>
<dbReference type="OrthoDB" id="9779738at2"/>
<gene>
    <name evidence="11" type="ORF">SAMN05216184_101600</name>
</gene>
<keyword evidence="6" id="KW-0645">Protease</keyword>
<dbReference type="PRINTS" id="PR00706">
    <property type="entry name" value="PYROGLUPTASE"/>
</dbReference>
<dbReference type="GO" id="GO:0006508">
    <property type="term" value="P:proteolysis"/>
    <property type="evidence" value="ECO:0007669"/>
    <property type="project" value="UniProtKB-KW"/>
</dbReference>
<dbReference type="Pfam" id="PF01470">
    <property type="entry name" value="Peptidase_C15"/>
    <property type="match status" value="1"/>
</dbReference>
<evidence type="ECO:0000256" key="4">
    <source>
        <dbReference type="ARBA" id="ARBA00006641"/>
    </source>
</evidence>
<organism evidence="11 12">
    <name type="scientific">Georgenia satyanarayanai</name>
    <dbReference type="NCBI Taxonomy" id="860221"/>
    <lineage>
        <taxon>Bacteria</taxon>
        <taxon>Bacillati</taxon>
        <taxon>Actinomycetota</taxon>
        <taxon>Actinomycetes</taxon>
        <taxon>Micrococcales</taxon>
        <taxon>Bogoriellaceae</taxon>
        <taxon>Georgenia</taxon>
    </lineage>
</organism>
<evidence type="ECO:0000256" key="5">
    <source>
        <dbReference type="ARBA" id="ARBA00022490"/>
    </source>
</evidence>
<feature type="active site" evidence="9">
    <location>
        <position position="82"/>
    </location>
</feature>
<keyword evidence="12" id="KW-1185">Reference proteome</keyword>
<comment type="catalytic activity">
    <reaction evidence="1 9">
        <text>Release of an N-terminal pyroglutamyl group from a polypeptide, the second amino acid generally not being Pro.</text>
        <dbReference type="EC" id="3.4.19.3"/>
    </reaction>
</comment>
<keyword evidence="8" id="KW-0788">Thiol protease</keyword>
<dbReference type="InterPro" id="IPR000816">
    <property type="entry name" value="Peptidase_C15"/>
</dbReference>
<dbReference type="AlphaFoldDB" id="A0A2Y8ZXA0"/>
<protein>
    <recommendedName>
        <fullName evidence="9">Pyroglutamyl-peptidase I</fullName>
        <ecNumber evidence="9">3.4.19.3</ecNumber>
    </recommendedName>
</protein>
<dbReference type="PROSITE" id="PS01334">
    <property type="entry name" value="PYRASE_CYS"/>
    <property type="match status" value="1"/>
</dbReference>
<evidence type="ECO:0000256" key="6">
    <source>
        <dbReference type="ARBA" id="ARBA00022670"/>
    </source>
</evidence>
<comment type="subcellular location">
    <subcellularLocation>
        <location evidence="3">Cytoplasm</location>
    </subcellularLocation>
</comment>
<dbReference type="PANTHER" id="PTHR23402:SF1">
    <property type="entry name" value="PYROGLUTAMYL-PEPTIDASE I"/>
    <property type="match status" value="1"/>
</dbReference>
<evidence type="ECO:0000313" key="12">
    <source>
        <dbReference type="Proteomes" id="UP000250222"/>
    </source>
</evidence>
<comment type="function">
    <text evidence="2">Removes 5-oxoproline from various penultimate amino acid residues except L-proline.</text>
</comment>
<dbReference type="CDD" id="cd00501">
    <property type="entry name" value="Peptidase_C15"/>
    <property type="match status" value="1"/>
</dbReference>
<dbReference type="GO" id="GO:0005829">
    <property type="term" value="C:cytosol"/>
    <property type="evidence" value="ECO:0007669"/>
    <property type="project" value="InterPro"/>
</dbReference>
<reference evidence="11 12" key="1">
    <citation type="submission" date="2016-10" db="EMBL/GenBank/DDBJ databases">
        <authorList>
            <person name="Cai Z."/>
        </authorList>
    </citation>
    <scope>NUCLEOTIDE SEQUENCE [LARGE SCALE GENOMIC DNA]</scope>
    <source>
        <strain evidence="11 12">CGMCC 1.10826</strain>
    </source>
</reference>
<dbReference type="InterPro" id="IPR016125">
    <property type="entry name" value="Peptidase_C15-like"/>
</dbReference>
<name>A0A2Y8ZXA0_9MICO</name>
<dbReference type="PIRSF" id="PIRSF015592">
    <property type="entry name" value="Prld-crbxl_pptds"/>
    <property type="match status" value="1"/>
</dbReference>